<feature type="non-terminal residue" evidence="1">
    <location>
        <position position="57"/>
    </location>
</feature>
<evidence type="ECO:0008006" key="3">
    <source>
        <dbReference type="Google" id="ProtNLM"/>
    </source>
</evidence>
<dbReference type="EMBL" id="LAVV01003376">
    <property type="protein sequence ID" value="KNZ62179.1"/>
    <property type="molecule type" value="Genomic_DNA"/>
</dbReference>
<gene>
    <name evidence="1" type="ORF">VP01_13039g1</name>
</gene>
<accession>A0A0L6VNA3</accession>
<dbReference type="GO" id="GO:0003676">
    <property type="term" value="F:nucleic acid binding"/>
    <property type="evidence" value="ECO:0007669"/>
    <property type="project" value="InterPro"/>
</dbReference>
<name>A0A0L6VNA3_9BASI</name>
<proteinExistence type="predicted"/>
<feature type="non-terminal residue" evidence="1">
    <location>
        <position position="1"/>
    </location>
</feature>
<comment type="caution">
    <text evidence="1">The sequence shown here is derived from an EMBL/GenBank/DDBJ whole genome shotgun (WGS) entry which is preliminary data.</text>
</comment>
<dbReference type="Gene3D" id="3.30.420.10">
    <property type="entry name" value="Ribonuclease H-like superfamily/Ribonuclease H"/>
    <property type="match status" value="1"/>
</dbReference>
<dbReference type="Proteomes" id="UP000037035">
    <property type="component" value="Unassembled WGS sequence"/>
</dbReference>
<reference evidence="1 2" key="1">
    <citation type="submission" date="2015-08" db="EMBL/GenBank/DDBJ databases">
        <title>Next Generation Sequencing and Analysis of the Genome of Puccinia sorghi L Schw, the Causal Agent of Maize Common Rust.</title>
        <authorList>
            <person name="Rochi L."/>
            <person name="Burguener G."/>
            <person name="Darino M."/>
            <person name="Turjanski A."/>
            <person name="Kreff E."/>
            <person name="Dieguez M.J."/>
            <person name="Sacco F."/>
        </authorList>
    </citation>
    <scope>NUCLEOTIDE SEQUENCE [LARGE SCALE GENOMIC DNA]</scope>
    <source>
        <strain evidence="1 2">RO10H11247</strain>
    </source>
</reference>
<evidence type="ECO:0000313" key="1">
    <source>
        <dbReference type="EMBL" id="KNZ62179.1"/>
    </source>
</evidence>
<protein>
    <recommendedName>
        <fullName evidence="3">Integrase catalytic domain-containing protein</fullName>
    </recommendedName>
</protein>
<evidence type="ECO:0000313" key="2">
    <source>
        <dbReference type="Proteomes" id="UP000037035"/>
    </source>
</evidence>
<dbReference type="AlphaFoldDB" id="A0A0L6VNA3"/>
<dbReference type="SUPFAM" id="SSF53098">
    <property type="entry name" value="Ribonuclease H-like"/>
    <property type="match status" value="1"/>
</dbReference>
<keyword evidence="2" id="KW-1185">Reference proteome</keyword>
<sequence length="57" mass="6674">NVRGFTQAYLSYHNGQSEIANKAIKQYLCQFISYHQDDWVQLLPTAEFSRSQESMKC</sequence>
<dbReference type="InterPro" id="IPR012337">
    <property type="entry name" value="RNaseH-like_sf"/>
</dbReference>
<organism evidence="1 2">
    <name type="scientific">Puccinia sorghi</name>
    <dbReference type="NCBI Taxonomy" id="27349"/>
    <lineage>
        <taxon>Eukaryota</taxon>
        <taxon>Fungi</taxon>
        <taxon>Dikarya</taxon>
        <taxon>Basidiomycota</taxon>
        <taxon>Pucciniomycotina</taxon>
        <taxon>Pucciniomycetes</taxon>
        <taxon>Pucciniales</taxon>
        <taxon>Pucciniaceae</taxon>
        <taxon>Puccinia</taxon>
    </lineage>
</organism>
<dbReference type="OrthoDB" id="2979653at2759"/>
<dbReference type="VEuPathDB" id="FungiDB:VP01_13039g1"/>
<dbReference type="InterPro" id="IPR036397">
    <property type="entry name" value="RNaseH_sf"/>
</dbReference>